<feature type="compositionally biased region" description="Low complexity" evidence="1">
    <location>
        <begin position="152"/>
        <end position="167"/>
    </location>
</feature>
<dbReference type="Proteomes" id="UP000250088">
    <property type="component" value="Chromosome"/>
</dbReference>
<feature type="region of interest" description="Disordered" evidence="1">
    <location>
        <begin position="288"/>
        <end position="343"/>
    </location>
</feature>
<sequence>MDSPATGVCTLLYAADDGLFDAIADAYVDLVEAHGAQNVLVLKRHPAGLESVRTILSAVETADGTPVSPRVESLPEHASKVIEEYDPTLERLEYEERIELISLVIEGASREMPAYLEHASDREGFTRDVGRLLLEATRQRVGLEDPTSDGPTAAESGTTGESAAAGTAPEHVATDCLAYLYAINDRFHDELADRGYVERAAVIPRAVDLLEDNVDGLRDRVTAGIDAVLAIELEEYRALDRRYLATLTADADLVCVGERDASIERTRVEPGCIEDLLESEPYLDLELEGHDSNRADDYRSNTRQGESTPSHRAVTRFLATGDAPRAPTLEDGDGARSTRGKTAGRIRRIRARTSRRQVDAVAREVQSLRERHDWPFDAFAVAVPSIERVPETRRRLRDAGLPTATIGTPALAENPAVGELYAVVRLQAHRARTRHAGHAGGPESDESVHDCLEAHRDRLRARVDGFSPELLERCREPSVSRSIDRWIEATDLKGRIATAEEWVDAREQYDGVRRVRDIARFVEETDLVGPDWEGLERMLERTIRYDAPYAHAVETSPPTGGVTVCPVGDLKYERRRAVFVLDVIDAVYPGEQFLTQLFPSAWLGELLAFPAVTDPDHETVADTFGPADADGTGDPFVAYHAERARRRLALATRAATDACYLCSYERGHGGLARSYDESRYLKQLAATPGLELVDADAGSPARYTGEARALEAILEQPRGELERVLREASTGGSADLAETEALFQEIALVLEAGDVDDDLRDAVHAQFEFAAGEVAGRD</sequence>
<proteinExistence type="predicted"/>
<gene>
    <name evidence="2" type="ORF">B1756_17975</name>
</gene>
<evidence type="ECO:0000313" key="3">
    <source>
        <dbReference type="Proteomes" id="UP000250088"/>
    </source>
</evidence>
<dbReference type="InterPro" id="IPR027417">
    <property type="entry name" value="P-loop_NTPase"/>
</dbReference>
<protein>
    <submittedName>
        <fullName evidence="2">Uncharacterized protein</fullName>
    </submittedName>
</protein>
<feature type="region of interest" description="Disordered" evidence="1">
    <location>
        <begin position="140"/>
        <end position="167"/>
    </location>
</feature>
<dbReference type="AlphaFoldDB" id="A0A2Z2HW08"/>
<dbReference type="EMBL" id="CP019893">
    <property type="protein sequence ID" value="ARS91421.1"/>
    <property type="molecule type" value="Genomic_DNA"/>
</dbReference>
<dbReference type="KEGG" id="naj:B1756_17975"/>
<evidence type="ECO:0000256" key="1">
    <source>
        <dbReference type="SAM" id="MobiDB-lite"/>
    </source>
</evidence>
<organism evidence="2 3">
    <name type="scientific">Natrarchaeobaculum aegyptiacum</name>
    <dbReference type="NCBI Taxonomy" id="745377"/>
    <lineage>
        <taxon>Archaea</taxon>
        <taxon>Methanobacteriati</taxon>
        <taxon>Methanobacteriota</taxon>
        <taxon>Stenosarchaea group</taxon>
        <taxon>Halobacteria</taxon>
        <taxon>Halobacteriales</taxon>
        <taxon>Natrialbaceae</taxon>
        <taxon>Natrarchaeobaculum</taxon>
    </lineage>
</organism>
<name>A0A2Z2HW08_9EURY</name>
<feature type="compositionally biased region" description="Basic and acidic residues" evidence="1">
    <location>
        <begin position="288"/>
        <end position="300"/>
    </location>
</feature>
<accession>A0A2Z2HW08</accession>
<dbReference type="SUPFAM" id="SSF52540">
    <property type="entry name" value="P-loop containing nucleoside triphosphate hydrolases"/>
    <property type="match status" value="1"/>
</dbReference>
<evidence type="ECO:0000313" key="2">
    <source>
        <dbReference type="EMBL" id="ARS91421.1"/>
    </source>
</evidence>
<keyword evidence="3" id="KW-1185">Reference proteome</keyword>
<feature type="compositionally biased region" description="Polar residues" evidence="1">
    <location>
        <begin position="301"/>
        <end position="310"/>
    </location>
</feature>
<reference evidence="3" key="1">
    <citation type="submission" date="2017-02" db="EMBL/GenBank/DDBJ databases">
        <title>Natronthermophilus aegyptiacus gen. nov.,sp. nov., an aerobic, extremely halophilic alkalithermophilic archaeon isolated from the athalassohaline Wadi An Natrun, Egypt.</title>
        <authorList>
            <person name="Zhao B."/>
        </authorList>
    </citation>
    <scope>NUCLEOTIDE SEQUENCE [LARGE SCALE GENOMIC DNA]</scope>
    <source>
        <strain evidence="3">JW/NM-HA 15</strain>
    </source>
</reference>